<dbReference type="EMBL" id="BOMS01000092">
    <property type="protein sequence ID" value="GIE69768.1"/>
    <property type="molecule type" value="Genomic_DNA"/>
</dbReference>
<comment type="caution">
    <text evidence="3">The sequence shown here is derived from an EMBL/GenBank/DDBJ whole genome shotgun (WGS) entry which is preliminary data.</text>
</comment>
<reference evidence="3 4" key="1">
    <citation type="submission" date="2021-01" db="EMBL/GenBank/DDBJ databases">
        <title>Whole genome shotgun sequence of Actinoplanes palleronii NBRC 14916.</title>
        <authorList>
            <person name="Komaki H."/>
            <person name="Tamura T."/>
        </authorList>
    </citation>
    <scope>NUCLEOTIDE SEQUENCE [LARGE SCALE GENOMIC DNA]</scope>
    <source>
        <strain evidence="3 4">NBRC 14916</strain>
    </source>
</reference>
<evidence type="ECO:0000313" key="4">
    <source>
        <dbReference type="Proteomes" id="UP000624709"/>
    </source>
</evidence>
<evidence type="ECO:0000256" key="1">
    <source>
        <dbReference type="SAM" id="MobiDB-lite"/>
    </source>
</evidence>
<dbReference type="RefSeq" id="WP_239164652.1">
    <property type="nucleotide sequence ID" value="NZ_BAAATY010000026.1"/>
</dbReference>
<dbReference type="PANTHER" id="PTHR43689:SF8">
    <property type="entry name" value="ALPHA_BETA-HYDROLASES SUPERFAMILY PROTEIN"/>
    <property type="match status" value="1"/>
</dbReference>
<dbReference type="InterPro" id="IPR000073">
    <property type="entry name" value="AB_hydrolase_1"/>
</dbReference>
<gene>
    <name evidence="3" type="ORF">Apa02nite_058760</name>
</gene>
<evidence type="ECO:0000313" key="3">
    <source>
        <dbReference type="EMBL" id="GIE69768.1"/>
    </source>
</evidence>
<sequence length="243" mass="25598">MTLQLPIVFIAALGEPGQNWSPVLERLGDLTTVAYDRPGTGATPPRPAPRAPLPYSVLADELAEELDERRVTGPAILVAHSIGSLVARVYAGRHPHRVAGLVHVDGSIPQLRLWPTDETTVDGDGPDASELDTVTGQVEVLTATMPPVPALVLTRSPVHPTTAGLPAGVEELWLTSQRILARELGAPLIVADDSGHRIPSTAPDLVAYAIRAVHTAAGTARPVRVDPEELSKAGGHLDRTSAT</sequence>
<feature type="region of interest" description="Disordered" evidence="1">
    <location>
        <begin position="223"/>
        <end position="243"/>
    </location>
</feature>
<dbReference type="InterPro" id="IPR029058">
    <property type="entry name" value="AB_hydrolase_fold"/>
</dbReference>
<dbReference type="SUPFAM" id="SSF53474">
    <property type="entry name" value="alpha/beta-Hydrolases"/>
    <property type="match status" value="1"/>
</dbReference>
<evidence type="ECO:0000259" key="2">
    <source>
        <dbReference type="Pfam" id="PF00561"/>
    </source>
</evidence>
<dbReference type="Gene3D" id="3.40.50.1820">
    <property type="entry name" value="alpha/beta hydrolase"/>
    <property type="match status" value="1"/>
</dbReference>
<feature type="domain" description="AB hydrolase-1" evidence="2">
    <location>
        <begin position="6"/>
        <end position="108"/>
    </location>
</feature>
<organism evidence="3 4">
    <name type="scientific">Actinoplanes palleronii</name>
    <dbReference type="NCBI Taxonomy" id="113570"/>
    <lineage>
        <taxon>Bacteria</taxon>
        <taxon>Bacillati</taxon>
        <taxon>Actinomycetota</taxon>
        <taxon>Actinomycetes</taxon>
        <taxon>Micromonosporales</taxon>
        <taxon>Micromonosporaceae</taxon>
        <taxon>Actinoplanes</taxon>
    </lineage>
</organism>
<dbReference type="Pfam" id="PF00561">
    <property type="entry name" value="Abhydrolase_1"/>
    <property type="match status" value="1"/>
</dbReference>
<dbReference type="PANTHER" id="PTHR43689">
    <property type="entry name" value="HYDROLASE"/>
    <property type="match status" value="1"/>
</dbReference>
<name>A0ABQ4BGG6_9ACTN</name>
<protein>
    <recommendedName>
        <fullName evidence="2">AB hydrolase-1 domain-containing protein</fullName>
    </recommendedName>
</protein>
<proteinExistence type="predicted"/>
<dbReference type="Proteomes" id="UP000624709">
    <property type="component" value="Unassembled WGS sequence"/>
</dbReference>
<accession>A0ABQ4BGG6</accession>
<keyword evidence="4" id="KW-1185">Reference proteome</keyword>